<evidence type="ECO:0000313" key="19">
    <source>
        <dbReference type="EMBL" id="KAF8880824.1"/>
    </source>
</evidence>
<evidence type="ECO:0000256" key="1">
    <source>
        <dbReference type="ARBA" id="ARBA00001974"/>
    </source>
</evidence>
<comment type="caution">
    <text evidence="19">The sequence shown here is derived from an EMBL/GenBank/DDBJ whole genome shotgun (WGS) entry which is preliminary data.</text>
</comment>
<evidence type="ECO:0000256" key="3">
    <source>
        <dbReference type="ARBA" id="ARBA00010790"/>
    </source>
</evidence>
<evidence type="ECO:0000256" key="4">
    <source>
        <dbReference type="ARBA" id="ARBA00011245"/>
    </source>
</evidence>
<sequence length="593" mass="63595">MSFLLLLALLSATFLSLCNGAIHQSFDNLSPKSSFDFVIIGGGTAGSVIASRLTEDPQFKVLLIEAGPSNQGILDSEIPLLLNEIPPTFSWNYSTTPQVSAGGRVVAYPRGYLLGGSSSVNAMYYTRGSSSDFDRFANFTGDPGWSWTNIFPYFLKNEKWVPPADDHNTNGQFNPAFHNLKGTGMNTVSLPGFTQEIDGRVLQTSKDLASEFPFTLDYNNGTPLGLGYLQSTIGNGTRSSSAIAYLTPSVQARPNLQIVLNTRVTRVLQTNPIGGSKSFRQVELSTGSKLVTVTALKEVILSAGSINTPHVLLNSGIGDKDELTKLGISPTFDLPSVGKNLSDHPGLGVSYFVNADDTLDSIFGNATLESELIDEWETNRTGPMVTIGVNHIVLLRIPDNSSIFKTFSDPSSGQKSPHFEISISNGAVFAALAGHFVTALIVHLTPASRGSVSLQSNNPFDPPLINPGFLTSQFDVQTLKEEVTVVKRFFSAPAWKGYVLQPQGTFANTTTDQALEEFVINNAGTSAHPVGTASMSPKNANFGVVDPDLKVKGVQGLRIVDASVMPFVPAAHPQAATYVIAERAADLIKAEWQ</sequence>
<dbReference type="InterPro" id="IPR036188">
    <property type="entry name" value="FAD/NAD-bd_sf"/>
</dbReference>
<comment type="subunit">
    <text evidence="4">Monomer.</text>
</comment>
<dbReference type="PROSITE" id="PS00624">
    <property type="entry name" value="GMC_OXRED_2"/>
    <property type="match status" value="1"/>
</dbReference>
<evidence type="ECO:0000259" key="18">
    <source>
        <dbReference type="PROSITE" id="PS00624"/>
    </source>
</evidence>
<organism evidence="19 20">
    <name type="scientific">Gymnopilus junonius</name>
    <name type="common">Spectacular rustgill mushroom</name>
    <name type="synonym">Gymnopilus spectabilis subsp. junonius</name>
    <dbReference type="NCBI Taxonomy" id="109634"/>
    <lineage>
        <taxon>Eukaryota</taxon>
        <taxon>Fungi</taxon>
        <taxon>Dikarya</taxon>
        <taxon>Basidiomycota</taxon>
        <taxon>Agaricomycotina</taxon>
        <taxon>Agaricomycetes</taxon>
        <taxon>Agaricomycetidae</taxon>
        <taxon>Agaricales</taxon>
        <taxon>Agaricineae</taxon>
        <taxon>Hymenogastraceae</taxon>
        <taxon>Gymnopilus</taxon>
    </lineage>
</organism>
<feature type="signal peptide" evidence="17">
    <location>
        <begin position="1"/>
        <end position="20"/>
    </location>
</feature>
<comment type="catalytic activity">
    <reaction evidence="12">
        <text>pyranose + acceptor = pyranos-3-ulose + reduced acceptor.</text>
        <dbReference type="EC" id="1.1.99.29"/>
    </reaction>
</comment>
<evidence type="ECO:0000256" key="15">
    <source>
        <dbReference type="PIRSR" id="PIRSR000137-1"/>
    </source>
</evidence>
<feature type="active site" description="Proton acceptor" evidence="15">
    <location>
        <position position="572"/>
    </location>
</feature>
<dbReference type="PANTHER" id="PTHR11552:SF147">
    <property type="entry name" value="CHOLINE DEHYDROGENASE, MITOCHONDRIAL"/>
    <property type="match status" value="1"/>
</dbReference>
<evidence type="ECO:0000256" key="5">
    <source>
        <dbReference type="ARBA" id="ARBA00013177"/>
    </source>
</evidence>
<dbReference type="AlphaFoldDB" id="A0A9P5NEW4"/>
<comment type="catalytic activity">
    <reaction evidence="10">
        <text>pyranose + acceptor = pyranos-2-ulose + reduced acceptor.</text>
        <dbReference type="EC" id="1.1.99.29"/>
    </reaction>
</comment>
<comment type="catalytic activity">
    <reaction evidence="14">
        <text>a pyranoside + acceptor = a pyranosid-3,4-diulose + reduced acceptor.</text>
        <dbReference type="EC" id="1.1.99.29"/>
    </reaction>
</comment>
<evidence type="ECO:0000256" key="14">
    <source>
        <dbReference type="ARBA" id="ARBA00034059"/>
    </source>
</evidence>
<accession>A0A9P5NEW4</accession>
<evidence type="ECO:0000256" key="10">
    <source>
        <dbReference type="ARBA" id="ARBA00033986"/>
    </source>
</evidence>
<feature type="binding site" evidence="16">
    <location>
        <position position="264"/>
    </location>
    <ligand>
        <name>FAD</name>
        <dbReference type="ChEBI" id="CHEBI:57692"/>
    </ligand>
</feature>
<dbReference type="GO" id="GO:0005576">
    <property type="term" value="C:extracellular region"/>
    <property type="evidence" value="ECO:0007669"/>
    <property type="project" value="UniProtKB-SubCell"/>
</dbReference>
<evidence type="ECO:0000313" key="20">
    <source>
        <dbReference type="Proteomes" id="UP000724874"/>
    </source>
</evidence>
<comment type="catalytic activity">
    <reaction evidence="13">
        <text>a pyranoside + acceptor = a pyranosid-3-ulose + reduced acceptor.</text>
        <dbReference type="EC" id="1.1.99.29"/>
    </reaction>
</comment>
<evidence type="ECO:0000256" key="12">
    <source>
        <dbReference type="ARBA" id="ARBA00034029"/>
    </source>
</evidence>
<comment type="subcellular location">
    <subcellularLocation>
        <location evidence="2">Secreted</location>
    </subcellularLocation>
</comment>
<dbReference type="PANTHER" id="PTHR11552">
    <property type="entry name" value="GLUCOSE-METHANOL-CHOLINE GMC OXIDOREDUCTASE"/>
    <property type="match status" value="1"/>
</dbReference>
<keyword evidence="6" id="KW-0964">Secreted</keyword>
<comment type="similarity">
    <text evidence="3">Belongs to the GMC oxidoreductase family.</text>
</comment>
<dbReference type="InterPro" id="IPR007867">
    <property type="entry name" value="GMC_OxRtase_C"/>
</dbReference>
<dbReference type="PIRSF" id="PIRSF000137">
    <property type="entry name" value="Alcohol_oxidase"/>
    <property type="match status" value="1"/>
</dbReference>
<dbReference type="Gene3D" id="3.50.50.60">
    <property type="entry name" value="FAD/NAD(P)-binding domain"/>
    <property type="match status" value="1"/>
</dbReference>
<comment type="cofactor">
    <cofactor evidence="1 16">
        <name>FAD</name>
        <dbReference type="ChEBI" id="CHEBI:57692"/>
    </cofactor>
</comment>
<dbReference type="InterPro" id="IPR000172">
    <property type="entry name" value="GMC_OxRdtase_N"/>
</dbReference>
<dbReference type="GO" id="GO:0050660">
    <property type="term" value="F:flavin adenine dinucleotide binding"/>
    <property type="evidence" value="ECO:0007669"/>
    <property type="project" value="InterPro"/>
</dbReference>
<dbReference type="Pfam" id="PF00732">
    <property type="entry name" value="GMC_oxred_N"/>
    <property type="match status" value="1"/>
</dbReference>
<keyword evidence="17" id="KW-0732">Signal</keyword>
<comment type="function">
    <text evidence="9">Catalyzes the single-oxidation or sequential double oxidation reaction of carbohydrates primarily at carbon-2 and/or carbon-3 with the concomitant reduction of the flavin. The enzyme exhibits a broad sugar substrate specificity, oxidizing different aldopyranoses to the corresponding C-1, C-2, C-3 or C-1,2, C-2,3 and C-3,4 (di)dehydro sugars with substrate-specific regioselectivity. Accepts only a narrow range of electron acceptors such as substituted benzoquinones and complexed metal ions and reacts extremely slowly with O(2) as acceptor. May play a role in the natural recycling of plant matter by oxidizing all major monosaccharides in lignocellulose and by reducing quinone compounds or reactive radical species generated during lignin depolymerization.</text>
</comment>
<dbReference type="GO" id="GO:0033718">
    <property type="term" value="F:pyranose dehydrogenase (acceptor) activity"/>
    <property type="evidence" value="ECO:0007669"/>
    <property type="project" value="UniProtKB-EC"/>
</dbReference>
<evidence type="ECO:0000256" key="6">
    <source>
        <dbReference type="ARBA" id="ARBA00022525"/>
    </source>
</evidence>
<dbReference type="Gene3D" id="3.30.560.10">
    <property type="entry name" value="Glucose Oxidase, domain 3"/>
    <property type="match status" value="1"/>
</dbReference>
<evidence type="ECO:0000256" key="2">
    <source>
        <dbReference type="ARBA" id="ARBA00004613"/>
    </source>
</evidence>
<gene>
    <name evidence="19" type="ORF">CPB84DRAFT_1687450</name>
</gene>
<comment type="catalytic activity">
    <reaction evidence="11">
        <text>pyranose + acceptor = pyranos-2,3-diulose + reduced acceptor.</text>
        <dbReference type="EC" id="1.1.99.29"/>
    </reaction>
</comment>
<reference evidence="19" key="1">
    <citation type="submission" date="2020-11" db="EMBL/GenBank/DDBJ databases">
        <authorList>
            <consortium name="DOE Joint Genome Institute"/>
            <person name="Ahrendt S."/>
            <person name="Riley R."/>
            <person name="Andreopoulos W."/>
            <person name="LaButti K."/>
            <person name="Pangilinan J."/>
            <person name="Ruiz-duenas F.J."/>
            <person name="Barrasa J.M."/>
            <person name="Sanchez-Garcia M."/>
            <person name="Camarero S."/>
            <person name="Miyauchi S."/>
            <person name="Serrano A."/>
            <person name="Linde D."/>
            <person name="Babiker R."/>
            <person name="Drula E."/>
            <person name="Ayuso-Fernandez I."/>
            <person name="Pacheco R."/>
            <person name="Padilla G."/>
            <person name="Ferreira P."/>
            <person name="Barriuso J."/>
            <person name="Kellner H."/>
            <person name="Castanera R."/>
            <person name="Alfaro M."/>
            <person name="Ramirez L."/>
            <person name="Pisabarro A.G."/>
            <person name="Kuo A."/>
            <person name="Tritt A."/>
            <person name="Lipzen A."/>
            <person name="He G."/>
            <person name="Yan M."/>
            <person name="Ng V."/>
            <person name="Cullen D."/>
            <person name="Martin F."/>
            <person name="Rosso M.-N."/>
            <person name="Henrissat B."/>
            <person name="Hibbett D."/>
            <person name="Martinez A.T."/>
            <person name="Grigoriev I.V."/>
        </authorList>
    </citation>
    <scope>NUCLEOTIDE SEQUENCE</scope>
    <source>
        <strain evidence="19">AH 44721</strain>
    </source>
</reference>
<evidence type="ECO:0000256" key="9">
    <source>
        <dbReference type="ARBA" id="ARBA00024699"/>
    </source>
</evidence>
<dbReference type="EC" id="1.1.99.29" evidence="5"/>
<protein>
    <recommendedName>
        <fullName evidence="5">pyranose dehydrogenase (acceptor)</fullName>
        <ecNumber evidence="5">1.1.99.29</ecNumber>
    </recommendedName>
</protein>
<feature type="domain" description="Glucose-methanol-choline oxidoreductase N-terminal" evidence="18">
    <location>
        <begin position="304"/>
        <end position="318"/>
    </location>
</feature>
<feature type="binding site" evidence="16">
    <location>
        <begin position="573"/>
        <end position="574"/>
    </location>
    <ligand>
        <name>FAD</name>
        <dbReference type="ChEBI" id="CHEBI:57692"/>
    </ligand>
</feature>
<keyword evidence="7" id="KW-0285">Flavoprotein</keyword>
<dbReference type="OrthoDB" id="269227at2759"/>
<proteinExistence type="inferred from homology"/>
<feature type="active site" description="Proton donor" evidence="15">
    <location>
        <position position="528"/>
    </location>
</feature>
<evidence type="ECO:0000256" key="11">
    <source>
        <dbReference type="ARBA" id="ARBA00034010"/>
    </source>
</evidence>
<evidence type="ECO:0000256" key="13">
    <source>
        <dbReference type="ARBA" id="ARBA00034050"/>
    </source>
</evidence>
<dbReference type="EMBL" id="JADNYJ010000137">
    <property type="protein sequence ID" value="KAF8880824.1"/>
    <property type="molecule type" value="Genomic_DNA"/>
</dbReference>
<feature type="chain" id="PRO_5040365435" description="pyranose dehydrogenase (acceptor)" evidence="17">
    <location>
        <begin position="21"/>
        <end position="593"/>
    </location>
</feature>
<name>A0A9P5NEW4_GYMJU</name>
<evidence type="ECO:0000256" key="16">
    <source>
        <dbReference type="PIRSR" id="PIRSR000137-2"/>
    </source>
</evidence>
<dbReference type="Pfam" id="PF05199">
    <property type="entry name" value="GMC_oxred_C"/>
    <property type="match status" value="1"/>
</dbReference>
<keyword evidence="8 16" id="KW-0274">FAD</keyword>
<evidence type="ECO:0000256" key="7">
    <source>
        <dbReference type="ARBA" id="ARBA00022630"/>
    </source>
</evidence>
<evidence type="ECO:0000256" key="8">
    <source>
        <dbReference type="ARBA" id="ARBA00022827"/>
    </source>
</evidence>
<keyword evidence="20" id="KW-1185">Reference proteome</keyword>
<dbReference type="Proteomes" id="UP000724874">
    <property type="component" value="Unassembled WGS sequence"/>
</dbReference>
<evidence type="ECO:0000256" key="17">
    <source>
        <dbReference type="SAM" id="SignalP"/>
    </source>
</evidence>
<dbReference type="SUPFAM" id="SSF54373">
    <property type="entry name" value="FAD-linked reductases, C-terminal domain"/>
    <property type="match status" value="1"/>
</dbReference>
<dbReference type="SUPFAM" id="SSF51905">
    <property type="entry name" value="FAD/NAD(P)-binding domain"/>
    <property type="match status" value="1"/>
</dbReference>
<dbReference type="InterPro" id="IPR012132">
    <property type="entry name" value="GMC_OxRdtase"/>
</dbReference>